<comment type="subunit">
    <text evidence="16">The system is composed of three essential subunits: KdpA, KdpB and KdpC.</text>
</comment>
<dbReference type="InterPro" id="IPR023299">
    <property type="entry name" value="ATPase_P-typ_cyto_dom_N"/>
</dbReference>
<dbReference type="NCBIfam" id="TIGR01497">
    <property type="entry name" value="kdpB"/>
    <property type="match status" value="1"/>
</dbReference>
<evidence type="ECO:0000256" key="14">
    <source>
        <dbReference type="ARBA" id="ARBA00023065"/>
    </source>
</evidence>
<evidence type="ECO:0000256" key="9">
    <source>
        <dbReference type="ARBA" id="ARBA00022840"/>
    </source>
</evidence>
<keyword evidence="2 16" id="KW-0813">Transport</keyword>
<evidence type="ECO:0000256" key="15">
    <source>
        <dbReference type="ARBA" id="ARBA00023136"/>
    </source>
</evidence>
<keyword evidence="9 16" id="KW-0067">ATP-binding</keyword>
<evidence type="ECO:0000256" key="7">
    <source>
        <dbReference type="ARBA" id="ARBA00022723"/>
    </source>
</evidence>
<dbReference type="Proteomes" id="UP001314635">
    <property type="component" value="Unassembled WGS sequence"/>
</dbReference>
<feature type="transmembrane region" description="Helical" evidence="16">
    <location>
        <begin position="607"/>
        <end position="625"/>
    </location>
</feature>
<feature type="binding site" evidence="16">
    <location>
        <position position="545"/>
    </location>
    <ligand>
        <name>Mg(2+)</name>
        <dbReference type="ChEBI" id="CHEBI:18420"/>
    </ligand>
</feature>
<feature type="binding site" evidence="16">
    <location>
        <begin position="384"/>
        <end position="391"/>
    </location>
    <ligand>
        <name>ATP</name>
        <dbReference type="ChEBI" id="CHEBI:30616"/>
    </ligand>
</feature>
<feature type="binding site" evidence="16">
    <location>
        <position position="355"/>
    </location>
    <ligand>
        <name>ATP</name>
        <dbReference type="ChEBI" id="CHEBI:30616"/>
    </ligand>
</feature>
<feature type="binding site" evidence="16">
    <location>
        <position position="351"/>
    </location>
    <ligand>
        <name>ATP</name>
        <dbReference type="ChEBI" id="CHEBI:30616"/>
    </ligand>
</feature>
<keyword evidence="15 16" id="KW-0472">Membrane</keyword>
<evidence type="ECO:0000256" key="8">
    <source>
        <dbReference type="ARBA" id="ARBA00022741"/>
    </source>
</evidence>
<evidence type="ECO:0000259" key="17">
    <source>
        <dbReference type="Pfam" id="PF00122"/>
    </source>
</evidence>
<proteinExistence type="inferred from homology"/>
<keyword evidence="4 16" id="KW-0633">Potassium transport</keyword>
<dbReference type="PANTHER" id="PTHR43743:SF1">
    <property type="entry name" value="POTASSIUM-TRANSPORTING ATPASE ATP-BINDING SUBUNIT"/>
    <property type="match status" value="1"/>
</dbReference>
<keyword evidence="11 16" id="KW-0630">Potassium</keyword>
<dbReference type="PANTHER" id="PTHR43743">
    <property type="entry name" value="POTASSIUM-TRANSPORTING ATPASE ATP-BINDING SUBUNIT"/>
    <property type="match status" value="1"/>
</dbReference>
<keyword evidence="6 16" id="KW-0812">Transmembrane</keyword>
<evidence type="ECO:0000313" key="19">
    <source>
        <dbReference type="Proteomes" id="UP001314635"/>
    </source>
</evidence>
<feature type="transmembrane region" description="Helical" evidence="16">
    <location>
        <begin position="677"/>
        <end position="702"/>
    </location>
</feature>
<evidence type="ECO:0000256" key="12">
    <source>
        <dbReference type="ARBA" id="ARBA00022967"/>
    </source>
</evidence>
<comment type="catalytic activity">
    <reaction evidence="16">
        <text>K(+)(out) + ATP + H2O = K(+)(in) + ADP + phosphate + H(+)</text>
        <dbReference type="Rhea" id="RHEA:16777"/>
        <dbReference type="ChEBI" id="CHEBI:15377"/>
        <dbReference type="ChEBI" id="CHEBI:15378"/>
        <dbReference type="ChEBI" id="CHEBI:29103"/>
        <dbReference type="ChEBI" id="CHEBI:30616"/>
        <dbReference type="ChEBI" id="CHEBI:43474"/>
        <dbReference type="ChEBI" id="CHEBI:456216"/>
        <dbReference type="EC" id="7.2.2.6"/>
    </reaction>
</comment>
<dbReference type="NCBIfam" id="TIGR01494">
    <property type="entry name" value="ATPase_P-type"/>
    <property type="match status" value="2"/>
</dbReference>
<keyword evidence="19" id="KW-1185">Reference proteome</keyword>
<dbReference type="InterPro" id="IPR008250">
    <property type="entry name" value="ATPase_P-typ_transduc_dom_A_sf"/>
</dbReference>
<feature type="transmembrane region" description="Helical" evidence="16">
    <location>
        <begin position="226"/>
        <end position="251"/>
    </location>
</feature>
<keyword evidence="7 16" id="KW-0479">Metal-binding</keyword>
<dbReference type="EMBL" id="JAFCLK010000024">
    <property type="protein sequence ID" value="MBR1138914.1"/>
    <property type="molecule type" value="Genomic_DNA"/>
</dbReference>
<dbReference type="InterPro" id="IPR044492">
    <property type="entry name" value="P_typ_ATPase_HD_dom"/>
</dbReference>
<dbReference type="SUPFAM" id="SSF81660">
    <property type="entry name" value="Metal cation-transporting ATPase, ATP-binding domain N"/>
    <property type="match status" value="1"/>
</dbReference>
<sequence>METVKLQKRSSMSTMLDAKIVLPAIKAAFVKLDPRLMIKNPVMFVVEIVAALTTVIFLRDVVTGGANLGFTFQIILWLWFTVLFANFAEAVAEGRGKAQADSLRKTRTESQAKLLTGTSPADHTYRLVAGTSLKVGDIVLVEAGDTIPSDGEVIEGVASVNEAAITGESAPVIRESGGDRSAVTGGTQVLSDWIRVRITAAQGSTFIDRMIKLVEGAERQKTPNEIALNILLAGLTIIFVFATVTIPSYAAYAGGSISVVVLVALFVTLIPTTIGALLSAIGIAGMDRLVRFNVLAMSGRAVEAAGDVDTLLLDKTGTITLGNRQATAFRPVRGVSEQELADAAQLASLADETPEGRSIVVLAKEKYGIRGRDMAELGATFVPFTAQTRMSGVDAGGSSVRKGAVDAILNYISGGTTQVASGNTMRAIQPMESELARETRAIADEIAKSGGTPLAVAKDGRLLGVIQLKDIVKGGIRERFAELRRMGIRTIMITGDNPMTAAAIAAEAGVDDFLAQATPEDKLRLIRDEQAKGKLVAMCGDGTNDAPALAQADVGVAMNTGTQAAREAGNMVDLDSNPTKLIEVVEIGKQLLMTRGALTTFSIANDVAKYFAIIPAMFLAFYPQLNVLNVMNLASPQSAILSAIIFNALIIIALIPLALKGVAYRAIGAGALLGRNLLIYGLGGIIIPFIGIKAIDLIVTALHLA</sequence>
<organism evidence="18 19">
    <name type="scientific">Bradyrhizobium denitrificans</name>
    <dbReference type="NCBI Taxonomy" id="2734912"/>
    <lineage>
        <taxon>Bacteria</taxon>
        <taxon>Pseudomonadati</taxon>
        <taxon>Pseudomonadota</taxon>
        <taxon>Alphaproteobacteria</taxon>
        <taxon>Hyphomicrobiales</taxon>
        <taxon>Nitrobacteraceae</taxon>
        <taxon>Bradyrhizobium</taxon>
    </lineage>
</organism>
<feature type="domain" description="P-type ATPase A" evidence="17">
    <location>
        <begin position="121"/>
        <end position="215"/>
    </location>
</feature>
<evidence type="ECO:0000256" key="16">
    <source>
        <dbReference type="HAMAP-Rule" id="MF_00285"/>
    </source>
</evidence>
<dbReference type="InterPro" id="IPR001757">
    <property type="entry name" value="P_typ_ATPase"/>
</dbReference>
<keyword evidence="8 16" id="KW-0547">Nucleotide-binding</keyword>
<dbReference type="PROSITE" id="PS00154">
    <property type="entry name" value="ATPASE_E1_E2"/>
    <property type="match status" value="1"/>
</dbReference>
<feature type="active site" description="4-aspartylphosphate intermediate" evidence="16">
    <location>
        <position position="314"/>
    </location>
</feature>
<dbReference type="CDD" id="cd02078">
    <property type="entry name" value="P-type_ATPase_K"/>
    <property type="match status" value="1"/>
</dbReference>
<comment type="caution">
    <text evidence="18">The sequence shown here is derived from an EMBL/GenBank/DDBJ whole genome shotgun (WGS) entry which is preliminary data.</text>
</comment>
<evidence type="ECO:0000256" key="10">
    <source>
        <dbReference type="ARBA" id="ARBA00022842"/>
    </source>
</evidence>
<evidence type="ECO:0000256" key="5">
    <source>
        <dbReference type="ARBA" id="ARBA00022553"/>
    </source>
</evidence>
<feature type="binding site" evidence="16">
    <location>
        <position position="541"/>
    </location>
    <ligand>
        <name>Mg(2+)</name>
        <dbReference type="ChEBI" id="CHEBI:18420"/>
    </ligand>
</feature>
<keyword evidence="13 16" id="KW-1133">Transmembrane helix</keyword>
<evidence type="ECO:0000256" key="1">
    <source>
        <dbReference type="ARBA" id="ARBA00004370"/>
    </source>
</evidence>
<evidence type="ECO:0000256" key="6">
    <source>
        <dbReference type="ARBA" id="ARBA00022692"/>
    </source>
</evidence>
<evidence type="ECO:0000256" key="3">
    <source>
        <dbReference type="ARBA" id="ARBA00022475"/>
    </source>
</evidence>
<dbReference type="InterPro" id="IPR006391">
    <property type="entry name" value="P-type_ATPase_bsu_IA"/>
</dbReference>
<keyword evidence="10 16" id="KW-0460">Magnesium</keyword>
<dbReference type="Gene3D" id="3.40.1110.10">
    <property type="entry name" value="Calcium-transporting ATPase, cytoplasmic domain N"/>
    <property type="match status" value="1"/>
</dbReference>
<feature type="transmembrane region" description="Helical" evidence="16">
    <location>
        <begin position="637"/>
        <end position="657"/>
    </location>
</feature>
<comment type="similarity">
    <text evidence="16">Belongs to the cation transport ATPase (P-type) (TC 3.A.3) family. Type IA subfamily.</text>
</comment>
<feature type="binding site" evidence="16">
    <location>
        <position position="402"/>
    </location>
    <ligand>
        <name>ATP</name>
        <dbReference type="ChEBI" id="CHEBI:30616"/>
    </ligand>
</feature>
<protein>
    <recommendedName>
        <fullName evidence="16">Potassium-transporting ATPase ATP-binding subunit</fullName>
        <ecNumber evidence="16">7.2.2.6</ecNumber>
    </recommendedName>
    <alternativeName>
        <fullName evidence="16">ATP phosphohydrolase [potassium-transporting] B chain</fullName>
    </alternativeName>
    <alternativeName>
        <fullName evidence="16">Potassium-binding and translocating subunit B</fullName>
    </alternativeName>
    <alternativeName>
        <fullName evidence="16">Potassium-translocating ATPase B chain</fullName>
    </alternativeName>
</protein>
<evidence type="ECO:0000256" key="4">
    <source>
        <dbReference type="ARBA" id="ARBA00022538"/>
    </source>
</evidence>
<dbReference type="SFLD" id="SFLDG00002">
    <property type="entry name" value="C1.7:_P-type_atpase_like"/>
    <property type="match status" value="1"/>
</dbReference>
<dbReference type="SUPFAM" id="SSF56784">
    <property type="entry name" value="HAD-like"/>
    <property type="match status" value="1"/>
</dbReference>
<dbReference type="InterPro" id="IPR023298">
    <property type="entry name" value="ATPase_P-typ_TM_dom_sf"/>
</dbReference>
<dbReference type="SUPFAM" id="SSF81665">
    <property type="entry name" value="Calcium ATPase, transmembrane domain M"/>
    <property type="match status" value="1"/>
</dbReference>
<dbReference type="InterPro" id="IPR023214">
    <property type="entry name" value="HAD_sf"/>
</dbReference>
<keyword evidence="3 16" id="KW-1003">Cell membrane</keyword>
<reference evidence="19" key="1">
    <citation type="journal article" date="2021" name="ISME J.">
        <title>Evolutionary origin and ecological implication of a unique nif island in free-living Bradyrhizobium lineages.</title>
        <authorList>
            <person name="Tao J."/>
        </authorList>
    </citation>
    <scope>NUCLEOTIDE SEQUENCE [LARGE SCALE GENOMIC DNA]</scope>
    <source>
        <strain evidence="19">SZCCT0094</strain>
    </source>
</reference>
<dbReference type="InterPro" id="IPR036412">
    <property type="entry name" value="HAD-like_sf"/>
</dbReference>
<dbReference type="HAMAP" id="MF_00285">
    <property type="entry name" value="KdpB"/>
    <property type="match status" value="1"/>
</dbReference>
<comment type="subcellular location">
    <subcellularLocation>
        <location evidence="16">Cell membrane</location>
        <topology evidence="16">Multi-pass membrane protein</topology>
    </subcellularLocation>
    <subcellularLocation>
        <location evidence="1">Membrane</location>
    </subcellularLocation>
</comment>
<gene>
    <name evidence="16 18" type="primary">kdpB</name>
    <name evidence="18" type="ORF">JQ619_24410</name>
</gene>
<dbReference type="PROSITE" id="PS01229">
    <property type="entry name" value="COF_2"/>
    <property type="match status" value="1"/>
</dbReference>
<dbReference type="InterPro" id="IPR059000">
    <property type="entry name" value="ATPase_P-type_domA"/>
</dbReference>
<accession>A0ABS5GCD2</accession>
<dbReference type="SFLD" id="SFLDS00003">
    <property type="entry name" value="Haloacid_Dehalogenase"/>
    <property type="match status" value="1"/>
</dbReference>
<dbReference type="RefSeq" id="WP_012046199.1">
    <property type="nucleotide sequence ID" value="NZ_JABFDP010000016.1"/>
</dbReference>
<comment type="function">
    <text evidence="16">Part of the high-affinity ATP-driven potassium transport (or Kdp) system, which catalyzes the hydrolysis of ATP coupled with the electrogenic transport of potassium into the cytoplasm. This subunit is responsible for energy coupling to the transport system and for the release of the potassium ions to the cytoplasm.</text>
</comment>
<dbReference type="SFLD" id="SFLDF00027">
    <property type="entry name" value="p-type_atpase"/>
    <property type="match status" value="1"/>
</dbReference>
<evidence type="ECO:0000256" key="11">
    <source>
        <dbReference type="ARBA" id="ARBA00022958"/>
    </source>
</evidence>
<feature type="transmembrane region" description="Helical" evidence="16">
    <location>
        <begin position="257"/>
        <end position="283"/>
    </location>
</feature>
<name>A0ABS5GCD2_9BRAD</name>
<dbReference type="PRINTS" id="PR00119">
    <property type="entry name" value="CATATPASE"/>
</dbReference>
<evidence type="ECO:0000256" key="13">
    <source>
        <dbReference type="ARBA" id="ARBA00022989"/>
    </source>
</evidence>
<dbReference type="InterPro" id="IPR018303">
    <property type="entry name" value="ATPase_P-typ_P_site"/>
</dbReference>
<evidence type="ECO:0000313" key="18">
    <source>
        <dbReference type="EMBL" id="MBR1138914.1"/>
    </source>
</evidence>
<keyword evidence="12 16" id="KW-1278">Translocase</keyword>
<dbReference type="Gene3D" id="3.40.50.1000">
    <property type="entry name" value="HAD superfamily/HAD-like"/>
    <property type="match status" value="1"/>
</dbReference>
<keyword evidence="5 16" id="KW-0597">Phosphoprotein</keyword>
<evidence type="ECO:0000256" key="2">
    <source>
        <dbReference type="ARBA" id="ARBA00022448"/>
    </source>
</evidence>
<dbReference type="Pfam" id="PF00122">
    <property type="entry name" value="E1-E2_ATPase"/>
    <property type="match status" value="1"/>
</dbReference>
<feature type="transmembrane region" description="Helical" evidence="16">
    <location>
        <begin position="41"/>
        <end position="58"/>
    </location>
</feature>
<dbReference type="Gene3D" id="2.70.150.10">
    <property type="entry name" value="Calcium-transporting ATPase, cytoplasmic transduction domain A"/>
    <property type="match status" value="1"/>
</dbReference>
<dbReference type="Pfam" id="PF00702">
    <property type="entry name" value="Hydrolase"/>
    <property type="match status" value="1"/>
</dbReference>
<feature type="transmembrane region" description="Helical" evidence="16">
    <location>
        <begin position="70"/>
        <end position="88"/>
    </location>
</feature>
<keyword evidence="14 16" id="KW-0406">Ion transport</keyword>
<dbReference type="EC" id="7.2.2.6" evidence="16"/>
<dbReference type="SUPFAM" id="SSF81653">
    <property type="entry name" value="Calcium ATPase, transduction domain A"/>
    <property type="match status" value="1"/>
</dbReference>